<proteinExistence type="predicted"/>
<evidence type="ECO:0008006" key="2">
    <source>
        <dbReference type="Google" id="ProtNLM"/>
    </source>
</evidence>
<evidence type="ECO:0000313" key="1">
    <source>
        <dbReference type="EMBL" id="PJE78360.1"/>
    </source>
</evidence>
<reference evidence="1" key="1">
    <citation type="journal article" date="2017" name="Appl. Environ. Microbiol.">
        <title>Molecular characterization of an Endozoicomonas-like organism causing infection in king scallop Pecten maximus L.</title>
        <authorList>
            <person name="Cano I."/>
            <person name="van Aerle R."/>
            <person name="Ross S."/>
            <person name="Verner-Jeffreys D.W."/>
            <person name="Paley R.K."/>
            <person name="Rimmer G."/>
            <person name="Ryder D."/>
            <person name="Hooper P."/>
            <person name="Stone D."/>
            <person name="Feist S.W."/>
        </authorList>
    </citation>
    <scope>NUCLEOTIDE SEQUENCE</scope>
</reference>
<dbReference type="EMBL" id="NSIT01000196">
    <property type="protein sequence ID" value="PJE78360.1"/>
    <property type="molecule type" value="Genomic_DNA"/>
</dbReference>
<sequence length="42" mass="4579">MSKKRKQYSAAFKAKIALAAIKGGSNYRSDQCPVSDSSHYGQ</sequence>
<organism evidence="1">
    <name type="scientific">invertebrate metagenome</name>
    <dbReference type="NCBI Taxonomy" id="1711999"/>
    <lineage>
        <taxon>unclassified sequences</taxon>
        <taxon>metagenomes</taxon>
        <taxon>organismal metagenomes</taxon>
    </lineage>
</organism>
<dbReference type="AlphaFoldDB" id="A0A2H9T557"/>
<accession>A0A2H9T557</accession>
<name>A0A2H9T557_9ZZZZ</name>
<comment type="caution">
    <text evidence="1">The sequence shown here is derived from an EMBL/GenBank/DDBJ whole genome shotgun (WGS) entry which is preliminary data.</text>
</comment>
<gene>
    <name evidence="1" type="ORF">CI610_02713</name>
</gene>
<protein>
    <recommendedName>
        <fullName evidence="2">Transposase</fullName>
    </recommendedName>
</protein>